<organism evidence="1 2">
    <name type="scientific">Kibdelosporangium phytohabitans</name>
    <dbReference type="NCBI Taxonomy" id="860235"/>
    <lineage>
        <taxon>Bacteria</taxon>
        <taxon>Bacillati</taxon>
        <taxon>Actinomycetota</taxon>
        <taxon>Actinomycetes</taxon>
        <taxon>Pseudonocardiales</taxon>
        <taxon>Pseudonocardiaceae</taxon>
        <taxon>Kibdelosporangium</taxon>
    </lineage>
</organism>
<dbReference type="Proteomes" id="UP000063699">
    <property type="component" value="Chromosome"/>
</dbReference>
<dbReference type="EMBL" id="CP012752">
    <property type="protein sequence ID" value="ALG10405.1"/>
    <property type="molecule type" value="Genomic_DNA"/>
</dbReference>
<dbReference type="RefSeq" id="WP_054292308.1">
    <property type="nucleotide sequence ID" value="NZ_CP012752.1"/>
</dbReference>
<keyword evidence="2" id="KW-1185">Reference proteome</keyword>
<dbReference type="OrthoDB" id="3540404at2"/>
<dbReference type="AlphaFoldDB" id="A0A0N9HT41"/>
<protein>
    <recommendedName>
        <fullName evidence="3">DUF4177 domain-containing protein</fullName>
    </recommendedName>
</protein>
<name>A0A0N9HT41_9PSEU</name>
<evidence type="ECO:0000313" key="2">
    <source>
        <dbReference type="Proteomes" id="UP000063699"/>
    </source>
</evidence>
<reference evidence="1 2" key="1">
    <citation type="submission" date="2015-07" db="EMBL/GenBank/DDBJ databases">
        <title>Genome sequencing of Kibdelosporangium phytohabitans.</title>
        <authorList>
            <person name="Qin S."/>
            <person name="Xing K."/>
        </authorList>
    </citation>
    <scope>NUCLEOTIDE SEQUENCE [LARGE SCALE GENOMIC DNA]</scope>
    <source>
        <strain evidence="1 2">KLBMP1111</strain>
    </source>
</reference>
<sequence length="69" mass="7610">MTGYEFGMVTWSISRDKGTVNLAGTAERLCRGGVSDIVEVLTGLGHEGWDVAACTTGRDYLIWTMRRQL</sequence>
<accession>A0A0N9HT41</accession>
<proteinExistence type="predicted"/>
<evidence type="ECO:0008006" key="3">
    <source>
        <dbReference type="Google" id="ProtNLM"/>
    </source>
</evidence>
<evidence type="ECO:0000313" key="1">
    <source>
        <dbReference type="EMBL" id="ALG10405.1"/>
    </source>
</evidence>
<gene>
    <name evidence="1" type="ORF">AOZ06_29070</name>
</gene>
<dbReference type="KEGG" id="kphy:AOZ06_29070"/>